<protein>
    <submittedName>
        <fullName evidence="1">Uncharacterized protein</fullName>
    </submittedName>
</protein>
<reference evidence="1" key="1">
    <citation type="journal article" date="2015" name="Nature">
        <title>Complex archaea that bridge the gap between prokaryotes and eukaryotes.</title>
        <authorList>
            <person name="Spang A."/>
            <person name="Saw J.H."/>
            <person name="Jorgensen S.L."/>
            <person name="Zaremba-Niedzwiedzka K."/>
            <person name="Martijn J."/>
            <person name="Lind A.E."/>
            <person name="van Eijk R."/>
            <person name="Schleper C."/>
            <person name="Guy L."/>
            <person name="Ettema T.J."/>
        </authorList>
    </citation>
    <scope>NUCLEOTIDE SEQUENCE</scope>
</reference>
<name>A0A0F9GPE3_9ZZZZ</name>
<evidence type="ECO:0000313" key="1">
    <source>
        <dbReference type="EMBL" id="KKL92371.1"/>
    </source>
</evidence>
<organism evidence="1">
    <name type="scientific">marine sediment metagenome</name>
    <dbReference type="NCBI Taxonomy" id="412755"/>
    <lineage>
        <taxon>unclassified sequences</taxon>
        <taxon>metagenomes</taxon>
        <taxon>ecological metagenomes</taxon>
    </lineage>
</organism>
<proteinExistence type="predicted"/>
<gene>
    <name evidence="1" type="ORF">LCGC14_1885370</name>
</gene>
<sequence length="76" mass="8984">MRHFKGRLILMGDRPLTTTSKFWDLMGWCKKCGGEFKSDEDQENDTRAPRSRHVKRTKNACTRCGYIDVRRKGHRI</sequence>
<dbReference type="EMBL" id="LAZR01019485">
    <property type="protein sequence ID" value="KKL92371.1"/>
    <property type="molecule type" value="Genomic_DNA"/>
</dbReference>
<comment type="caution">
    <text evidence="1">The sequence shown here is derived from an EMBL/GenBank/DDBJ whole genome shotgun (WGS) entry which is preliminary data.</text>
</comment>
<dbReference type="AlphaFoldDB" id="A0A0F9GPE3"/>
<accession>A0A0F9GPE3</accession>